<dbReference type="GeneID" id="68350969"/>
<dbReference type="Proteomes" id="UP000824596">
    <property type="component" value="Unassembled WGS sequence"/>
</dbReference>
<evidence type="ECO:0000313" key="10">
    <source>
        <dbReference type="EMBL" id="KAH0966431.1"/>
    </source>
</evidence>
<keyword evidence="2 7" id="KW-0812">Transmembrane</keyword>
<accession>A0A9P8N5P5</accession>
<evidence type="ECO:0000256" key="8">
    <source>
        <dbReference type="SAM" id="SignalP"/>
    </source>
</evidence>
<gene>
    <name evidence="10" type="ORF">HRG_01840</name>
</gene>
<dbReference type="PANTHER" id="PTHR13605">
    <property type="entry name" value="ER MEMBRANE PROTEIN COMPLEX SUBUNIT 7"/>
    <property type="match status" value="1"/>
</dbReference>
<comment type="subcellular location">
    <subcellularLocation>
        <location evidence="1">Membrane</location>
        <topology evidence="1">Single-pass membrane protein</topology>
    </subcellularLocation>
</comment>
<dbReference type="InterPro" id="IPR019008">
    <property type="entry name" value="Beta_sandwich_EMC7"/>
</dbReference>
<evidence type="ECO:0000256" key="5">
    <source>
        <dbReference type="ARBA" id="ARBA00023136"/>
    </source>
</evidence>
<dbReference type="InterPro" id="IPR039163">
    <property type="entry name" value="EMC7"/>
</dbReference>
<proteinExistence type="predicted"/>
<reference evidence="10" key="1">
    <citation type="submission" date="2021-09" db="EMBL/GenBank/DDBJ databases">
        <title>A high-quality genome of the endoparasitic fungus Hirsutella rhossiliensis with a comparison of Hirsutella genomes reveals transposable elements contributing to genome size variation.</title>
        <authorList>
            <person name="Lin R."/>
            <person name="Jiao Y."/>
            <person name="Sun X."/>
            <person name="Ling J."/>
            <person name="Xie B."/>
            <person name="Cheng X."/>
        </authorList>
    </citation>
    <scope>NUCLEOTIDE SEQUENCE</scope>
    <source>
        <strain evidence="10">HR02</strain>
    </source>
</reference>
<keyword evidence="3 8" id="KW-0732">Signal</keyword>
<evidence type="ECO:0000256" key="7">
    <source>
        <dbReference type="SAM" id="Phobius"/>
    </source>
</evidence>
<feature type="domain" description="ER membrane protein complex subunit 7 beta-sandwich" evidence="9">
    <location>
        <begin position="48"/>
        <end position="172"/>
    </location>
</feature>
<dbReference type="OrthoDB" id="27095at2759"/>
<dbReference type="RefSeq" id="XP_044723944.1">
    <property type="nucleotide sequence ID" value="XM_044860311.1"/>
</dbReference>
<comment type="caution">
    <text evidence="10">The sequence shown here is derived from an EMBL/GenBank/DDBJ whole genome shotgun (WGS) entry which is preliminary data.</text>
</comment>
<dbReference type="GO" id="GO:0072546">
    <property type="term" value="C:EMC complex"/>
    <property type="evidence" value="ECO:0007669"/>
    <property type="project" value="TreeGrafter"/>
</dbReference>
<evidence type="ECO:0000256" key="2">
    <source>
        <dbReference type="ARBA" id="ARBA00022692"/>
    </source>
</evidence>
<feature type="transmembrane region" description="Helical" evidence="7">
    <location>
        <begin position="169"/>
        <end position="187"/>
    </location>
</feature>
<evidence type="ECO:0000256" key="4">
    <source>
        <dbReference type="ARBA" id="ARBA00022989"/>
    </source>
</evidence>
<evidence type="ECO:0000259" key="9">
    <source>
        <dbReference type="Pfam" id="PF09430"/>
    </source>
</evidence>
<evidence type="ECO:0000256" key="3">
    <source>
        <dbReference type="ARBA" id="ARBA00022729"/>
    </source>
</evidence>
<dbReference type="EMBL" id="JAIZPD010000002">
    <property type="protein sequence ID" value="KAH0966431.1"/>
    <property type="molecule type" value="Genomic_DNA"/>
</dbReference>
<sequence>MRLDSSALLASFALCVSASASSPSPSPSPSPSSHSVTLYLPASPNPFALAARTHATLASLGAHYTAPLSAVNTFVFHNVTPGSYLADVHCPSEAFRPLRIDVGGGPDAPGGTVAAWETFRGNDWANKGEALPVRDGSVGAGFELRHLGGKNYFLERPGFSVLTILKNPMILMGAVSMIIFIGMPYLMENMDPDMKAEFEEQQRKGGPVAAMMGGGQAAGNPLGEFDMAAFLAGSKKKDGSSAGDAGGEGPAKQQGVRR</sequence>
<feature type="region of interest" description="Disordered" evidence="6">
    <location>
        <begin position="235"/>
        <end position="258"/>
    </location>
</feature>
<organism evidence="10 11">
    <name type="scientific">Hirsutella rhossiliensis</name>
    <dbReference type="NCBI Taxonomy" id="111463"/>
    <lineage>
        <taxon>Eukaryota</taxon>
        <taxon>Fungi</taxon>
        <taxon>Dikarya</taxon>
        <taxon>Ascomycota</taxon>
        <taxon>Pezizomycotina</taxon>
        <taxon>Sordariomycetes</taxon>
        <taxon>Hypocreomycetidae</taxon>
        <taxon>Hypocreales</taxon>
        <taxon>Ophiocordycipitaceae</taxon>
        <taxon>Hirsutella</taxon>
    </lineage>
</organism>
<evidence type="ECO:0000256" key="6">
    <source>
        <dbReference type="SAM" id="MobiDB-lite"/>
    </source>
</evidence>
<keyword evidence="5 7" id="KW-0472">Membrane</keyword>
<evidence type="ECO:0000256" key="1">
    <source>
        <dbReference type="ARBA" id="ARBA00004167"/>
    </source>
</evidence>
<keyword evidence="11" id="KW-1185">Reference proteome</keyword>
<name>A0A9P8N5P5_9HYPO</name>
<keyword evidence="4 7" id="KW-1133">Transmembrane helix</keyword>
<feature type="chain" id="PRO_5040443299" evidence="8">
    <location>
        <begin position="21"/>
        <end position="258"/>
    </location>
</feature>
<evidence type="ECO:0000313" key="11">
    <source>
        <dbReference type="Proteomes" id="UP000824596"/>
    </source>
</evidence>
<protein>
    <submittedName>
        <fullName evidence="10">UPF0480 protein</fullName>
    </submittedName>
</protein>
<feature type="signal peptide" evidence="8">
    <location>
        <begin position="1"/>
        <end position="20"/>
    </location>
</feature>
<dbReference type="Pfam" id="PF09430">
    <property type="entry name" value="EMC7_beta-sandw"/>
    <property type="match status" value="1"/>
</dbReference>
<dbReference type="AlphaFoldDB" id="A0A9P8N5P5"/>
<dbReference type="PANTHER" id="PTHR13605:SF4">
    <property type="entry name" value="ER MEMBRANE PROTEIN COMPLEX SUBUNIT 7"/>
    <property type="match status" value="1"/>
</dbReference>